<dbReference type="RefSeq" id="WP_036201418.1">
    <property type="nucleotide sequence ID" value="NZ_AVCY01000003.1"/>
</dbReference>
<proteinExistence type="predicted"/>
<keyword evidence="3" id="KW-1185">Reference proteome</keyword>
<organism evidence="2 3">
    <name type="scientific">Ureibacillus sinduriensis BLB-1 = JCM 15800</name>
    <dbReference type="NCBI Taxonomy" id="1384057"/>
    <lineage>
        <taxon>Bacteria</taxon>
        <taxon>Bacillati</taxon>
        <taxon>Bacillota</taxon>
        <taxon>Bacilli</taxon>
        <taxon>Bacillales</taxon>
        <taxon>Caryophanaceae</taxon>
        <taxon>Ureibacillus</taxon>
    </lineage>
</organism>
<dbReference type="InterPro" id="IPR058247">
    <property type="entry name" value="DUF1453"/>
</dbReference>
<dbReference type="PANTHER" id="PTHR39164">
    <property type="entry name" value="PROTEIN CCDC"/>
    <property type="match status" value="1"/>
</dbReference>
<dbReference type="EMBL" id="JPVO01000053">
    <property type="protein sequence ID" value="KGR74827.1"/>
    <property type="molecule type" value="Genomic_DNA"/>
</dbReference>
<protein>
    <submittedName>
        <fullName evidence="2">Membrane protein</fullName>
    </submittedName>
</protein>
<reference evidence="2 3" key="1">
    <citation type="submission" date="2014-02" db="EMBL/GenBank/DDBJ databases">
        <title>Draft genome sequence of Lysinibacillus sinduriensis JCM 15800.</title>
        <authorList>
            <person name="Zhang F."/>
            <person name="Wang G."/>
            <person name="Zhang L."/>
        </authorList>
    </citation>
    <scope>NUCLEOTIDE SEQUENCE [LARGE SCALE GENOMIC DNA]</scope>
    <source>
        <strain evidence="2 3">JCM 15800</strain>
    </source>
</reference>
<dbReference type="InterPro" id="IPR031306">
    <property type="entry name" value="CcdC"/>
</dbReference>
<evidence type="ECO:0000313" key="3">
    <source>
        <dbReference type="Proteomes" id="UP000030408"/>
    </source>
</evidence>
<evidence type="ECO:0000256" key="1">
    <source>
        <dbReference type="SAM" id="Phobius"/>
    </source>
</evidence>
<feature type="transmembrane region" description="Helical" evidence="1">
    <location>
        <begin position="6"/>
        <end position="30"/>
    </location>
</feature>
<keyword evidence="1" id="KW-0812">Transmembrane</keyword>
<dbReference type="Pfam" id="PF07301">
    <property type="entry name" value="DUF1453"/>
    <property type="match status" value="1"/>
</dbReference>
<dbReference type="Proteomes" id="UP000030408">
    <property type="component" value="Unassembled WGS sequence"/>
</dbReference>
<dbReference type="eggNOG" id="COG4846">
    <property type="taxonomic scope" value="Bacteria"/>
</dbReference>
<dbReference type="OrthoDB" id="120091at2"/>
<evidence type="ECO:0000313" key="2">
    <source>
        <dbReference type="EMBL" id="KGR74827.1"/>
    </source>
</evidence>
<comment type="caution">
    <text evidence="2">The sequence shown here is derived from an EMBL/GenBank/DDBJ whole genome shotgun (WGS) entry which is preliminary data.</text>
</comment>
<feature type="transmembrane region" description="Helical" evidence="1">
    <location>
        <begin position="133"/>
        <end position="151"/>
    </location>
</feature>
<accession>A0A0A3IJ04</accession>
<keyword evidence="1" id="KW-0472">Membrane</keyword>
<dbReference type="STRING" id="1384057.CD33_13720"/>
<name>A0A0A3IJ04_9BACL</name>
<dbReference type="PIRSF" id="PIRSF021441">
    <property type="entry name" value="DUF1453"/>
    <property type="match status" value="1"/>
</dbReference>
<feature type="transmembrane region" description="Helical" evidence="1">
    <location>
        <begin position="42"/>
        <end position="59"/>
    </location>
</feature>
<dbReference type="PANTHER" id="PTHR39164:SF1">
    <property type="entry name" value="PROTEIN CCDC"/>
    <property type="match status" value="1"/>
</dbReference>
<sequence>MLANIPSQYFIIGSTIMAFLMGLFVMVVRIRSQKKPVNAKKILIPPIAMSSGGLMFIFEEFRVTPIQILEAVAVGVLFSTILIATSKFEVRDAEIYMKRSKAFFFILAGLLIFRVLLKVYLSDSFDVGELAGMFWILAFSMLWPWRIAMYFRYKKVEKSLIAA</sequence>
<feature type="transmembrane region" description="Helical" evidence="1">
    <location>
        <begin position="102"/>
        <end position="121"/>
    </location>
</feature>
<dbReference type="AlphaFoldDB" id="A0A0A3IJ04"/>
<gene>
    <name evidence="2" type="ORF">CD33_13720</name>
</gene>
<keyword evidence="1" id="KW-1133">Transmembrane helix</keyword>
<feature type="transmembrane region" description="Helical" evidence="1">
    <location>
        <begin position="71"/>
        <end position="90"/>
    </location>
</feature>